<evidence type="ECO:0000313" key="4">
    <source>
        <dbReference type="RefSeq" id="XP_033458716.1"/>
    </source>
</evidence>
<dbReference type="SMART" id="SM00667">
    <property type="entry name" value="LisH"/>
    <property type="match status" value="1"/>
</dbReference>
<dbReference type="InterPro" id="IPR024964">
    <property type="entry name" value="CTLH/CRA"/>
</dbReference>
<dbReference type="PROSITE" id="PS50897">
    <property type="entry name" value="CTLH"/>
    <property type="match status" value="1"/>
</dbReference>
<sequence>MRPTKSFEQKVDEAKPSKSEINWIVMDYLVSEGYPAAAEKFAEETNIKLPSAPQDIRERVLIRNALHAGRVEEAVYMINEIDPQILDDNHPLHFNLMQLQLIELIRQILDHPDNANPQRAFAFEPAIVFAQEQLAPRVPTGKIYQDALERTMALMIFPVDKMPSEVAVLLHTSLRSKVASDVNRAILQNRGQRDEAKLRQLVRARLWAESAAREAKIDSVPAGLSLGLGTSSVGDDAMVT</sequence>
<dbReference type="SMART" id="SM00757">
    <property type="entry name" value="CRA"/>
    <property type="match status" value="1"/>
</dbReference>
<dbReference type="AlphaFoldDB" id="A0A6J3M0W5"/>
<reference evidence="4" key="2">
    <citation type="submission" date="2020-04" db="EMBL/GenBank/DDBJ databases">
        <authorList>
            <consortium name="NCBI Genome Project"/>
        </authorList>
    </citation>
    <scope>NUCLEOTIDE SEQUENCE</scope>
    <source>
        <strain evidence="4">CBS 342.82</strain>
    </source>
</reference>
<evidence type="ECO:0000256" key="1">
    <source>
        <dbReference type="ARBA" id="ARBA00002343"/>
    </source>
</evidence>
<dbReference type="InterPro" id="IPR050618">
    <property type="entry name" value="Ubq-SigPath_Reg"/>
</dbReference>
<name>A0A6J3M0W5_9PEZI</name>
<comment type="function">
    <text evidence="1">Involved in the proteasome-dependent degradation of fructose-1,6-bisphosphatase.</text>
</comment>
<accession>A0A6J3M0W5</accession>
<dbReference type="RefSeq" id="XP_033458716.1">
    <property type="nucleotide sequence ID" value="XM_033607775.1"/>
</dbReference>
<evidence type="ECO:0000259" key="2">
    <source>
        <dbReference type="PROSITE" id="PS50897"/>
    </source>
</evidence>
<organism evidence="4">
    <name type="scientific">Dissoconium aciculare CBS 342.82</name>
    <dbReference type="NCBI Taxonomy" id="1314786"/>
    <lineage>
        <taxon>Eukaryota</taxon>
        <taxon>Fungi</taxon>
        <taxon>Dikarya</taxon>
        <taxon>Ascomycota</taxon>
        <taxon>Pezizomycotina</taxon>
        <taxon>Dothideomycetes</taxon>
        <taxon>Dothideomycetidae</taxon>
        <taxon>Mycosphaerellales</taxon>
        <taxon>Dissoconiaceae</taxon>
        <taxon>Dissoconium</taxon>
    </lineage>
</organism>
<dbReference type="GeneID" id="54365574"/>
<protein>
    <recommendedName>
        <fullName evidence="2">CTLH domain-containing protein</fullName>
    </recommendedName>
</protein>
<dbReference type="PANTHER" id="PTHR12864">
    <property type="entry name" value="RAN BINDING PROTEIN 9-RELATED"/>
    <property type="match status" value="1"/>
</dbReference>
<dbReference type="InterPro" id="IPR013144">
    <property type="entry name" value="CRA_dom"/>
</dbReference>
<feature type="domain" description="CTLH" evidence="2">
    <location>
        <begin position="55"/>
        <end position="112"/>
    </location>
</feature>
<dbReference type="SMART" id="SM00668">
    <property type="entry name" value="CTLH"/>
    <property type="match status" value="1"/>
</dbReference>
<dbReference type="Proteomes" id="UP000504637">
    <property type="component" value="Unplaced"/>
</dbReference>
<dbReference type="Pfam" id="PF08513">
    <property type="entry name" value="LisH"/>
    <property type="match status" value="1"/>
</dbReference>
<reference evidence="4" key="1">
    <citation type="submission" date="2020-01" db="EMBL/GenBank/DDBJ databases">
        <authorList>
            <consortium name="DOE Joint Genome Institute"/>
            <person name="Haridas S."/>
            <person name="Albert R."/>
            <person name="Binder M."/>
            <person name="Bloem J."/>
            <person name="Labutti K."/>
            <person name="Salamov A."/>
            <person name="Andreopoulos B."/>
            <person name="Baker S.E."/>
            <person name="Barry K."/>
            <person name="Bills G."/>
            <person name="Bluhm B.H."/>
            <person name="Cannon C."/>
            <person name="Castanera R."/>
            <person name="Culley D.E."/>
            <person name="Daum C."/>
            <person name="Ezra D."/>
            <person name="Gonzalez J.B."/>
            <person name="Henrissat B."/>
            <person name="Kuo A."/>
            <person name="Liang C."/>
            <person name="Lipzen A."/>
            <person name="Lutzoni F."/>
            <person name="Magnuson J."/>
            <person name="Mondo S."/>
            <person name="Nolan M."/>
            <person name="Ohm R."/>
            <person name="Pangilinan J."/>
            <person name="Park H.-J."/>
            <person name="Ramirez L."/>
            <person name="Alfaro M."/>
            <person name="Sun H."/>
            <person name="Tritt A."/>
            <person name="Yoshinaga Y."/>
            <person name="Zwiers L.-H."/>
            <person name="Turgeon B.G."/>
            <person name="Goodwin S.B."/>
            <person name="Spatafora J.W."/>
            <person name="Crous P.W."/>
            <person name="Grigoriev I.V."/>
        </authorList>
    </citation>
    <scope>NUCLEOTIDE SEQUENCE</scope>
    <source>
        <strain evidence="4">CBS 342.82</strain>
    </source>
</reference>
<dbReference type="PROSITE" id="PS50896">
    <property type="entry name" value="LISH"/>
    <property type="match status" value="1"/>
</dbReference>
<keyword evidence="3" id="KW-1185">Reference proteome</keyword>
<dbReference type="Pfam" id="PF10607">
    <property type="entry name" value="CTLH"/>
    <property type="match status" value="1"/>
</dbReference>
<evidence type="ECO:0000313" key="3">
    <source>
        <dbReference type="Proteomes" id="UP000504637"/>
    </source>
</evidence>
<dbReference type="OrthoDB" id="2415936at2759"/>
<gene>
    <name evidence="4" type="ORF">K489DRAFT_411116</name>
</gene>
<dbReference type="InterPro" id="IPR006595">
    <property type="entry name" value="CTLH_C"/>
</dbReference>
<dbReference type="InterPro" id="IPR006594">
    <property type="entry name" value="LisH"/>
</dbReference>
<proteinExistence type="predicted"/>
<reference evidence="4" key="3">
    <citation type="submission" date="2025-08" db="UniProtKB">
        <authorList>
            <consortium name="RefSeq"/>
        </authorList>
    </citation>
    <scope>IDENTIFICATION</scope>
    <source>
        <strain evidence="4">CBS 342.82</strain>
    </source>
</reference>